<keyword evidence="2" id="KW-0732">Signal</keyword>
<dbReference type="Gene3D" id="3.20.20.370">
    <property type="entry name" value="Glycoside hydrolase/deacetylase"/>
    <property type="match status" value="1"/>
</dbReference>
<dbReference type="AlphaFoldDB" id="A0A9D7E6K0"/>
<dbReference type="InterPro" id="IPR051398">
    <property type="entry name" value="Polysacch_Deacetylase"/>
</dbReference>
<dbReference type="GO" id="GO:0005576">
    <property type="term" value="C:extracellular region"/>
    <property type="evidence" value="ECO:0007669"/>
    <property type="project" value="UniProtKB-SubCell"/>
</dbReference>
<dbReference type="CDD" id="cd10918">
    <property type="entry name" value="CE4_NodB_like_5s_6s"/>
    <property type="match status" value="1"/>
</dbReference>
<evidence type="ECO:0000259" key="3">
    <source>
        <dbReference type="PROSITE" id="PS51677"/>
    </source>
</evidence>
<dbReference type="InterPro" id="IPR002509">
    <property type="entry name" value="NODB_dom"/>
</dbReference>
<dbReference type="EMBL" id="JADJEV010000002">
    <property type="protein sequence ID" value="MBK6972092.1"/>
    <property type="molecule type" value="Genomic_DNA"/>
</dbReference>
<gene>
    <name evidence="4" type="ORF">IPH26_03775</name>
</gene>
<reference evidence="4" key="1">
    <citation type="submission" date="2020-10" db="EMBL/GenBank/DDBJ databases">
        <title>Connecting structure to function with the recovery of over 1000 high-quality activated sludge metagenome-assembled genomes encoding full-length rRNA genes using long-read sequencing.</title>
        <authorList>
            <person name="Singleton C.M."/>
            <person name="Petriglieri F."/>
            <person name="Kristensen J.M."/>
            <person name="Kirkegaard R.H."/>
            <person name="Michaelsen T.Y."/>
            <person name="Andersen M.H."/>
            <person name="Karst S.M."/>
            <person name="Dueholm M.S."/>
            <person name="Nielsen P.H."/>
            <person name="Albertsen M."/>
        </authorList>
    </citation>
    <scope>NUCLEOTIDE SEQUENCE</scope>
    <source>
        <strain evidence="4">Bjer_18-Q3-R1-45_BAT3C.347</strain>
    </source>
</reference>
<sequence>MTIAWSTRCCHRLVVIAAATLAIGLLGGCAGVIQLPAGDGPASGRSAARGPVLAQNDRFLIYDPAPGDSLQGIAGRFLGSAERWWEIADFNGIGALQAGRPVVVPLQVVNPGGISRDRYQTVPILCYHRLGPGSGKMVVSAANFAAQLDWLARNEYRVVPLKALLGFLDGKQPLPRRAVVLTFDDGYNSIYRHAFPLLKKYGFVATVFVYTDFVGAGDALDWAQMQEMAASGLVDFQGHSKSHSNLIQRLAGESDERYRERVDAEIRVPREVIRQKMQIPVTEYAYPYGDANELVLDALARNGYQLAATVNPGGNSFFAQPFMLRRTMIYGDHDLGEFKAKLQVSREIDSR</sequence>
<name>A0A9D7E6K0_9PROT</name>
<comment type="caution">
    <text evidence="4">The sequence shown here is derived from an EMBL/GenBank/DDBJ whole genome shotgun (WGS) entry which is preliminary data.</text>
</comment>
<dbReference type="PROSITE" id="PS51677">
    <property type="entry name" value="NODB"/>
    <property type="match status" value="1"/>
</dbReference>
<dbReference type="GO" id="GO:0005975">
    <property type="term" value="P:carbohydrate metabolic process"/>
    <property type="evidence" value="ECO:0007669"/>
    <property type="project" value="InterPro"/>
</dbReference>
<dbReference type="PANTHER" id="PTHR34216:SF3">
    <property type="entry name" value="POLY-BETA-1,6-N-ACETYL-D-GLUCOSAMINE N-DEACETYLASE"/>
    <property type="match status" value="1"/>
</dbReference>
<proteinExistence type="predicted"/>
<feature type="domain" description="NodB homology" evidence="3">
    <location>
        <begin position="177"/>
        <end position="351"/>
    </location>
</feature>
<dbReference type="InterPro" id="IPR011330">
    <property type="entry name" value="Glyco_hydro/deAcase_b/a-brl"/>
</dbReference>
<evidence type="ECO:0000313" key="4">
    <source>
        <dbReference type="EMBL" id="MBK6972092.1"/>
    </source>
</evidence>
<evidence type="ECO:0000256" key="2">
    <source>
        <dbReference type="ARBA" id="ARBA00022729"/>
    </source>
</evidence>
<dbReference type="Pfam" id="PF01522">
    <property type="entry name" value="Polysacc_deac_1"/>
    <property type="match status" value="1"/>
</dbReference>
<dbReference type="SUPFAM" id="SSF88713">
    <property type="entry name" value="Glycoside hydrolase/deacetylase"/>
    <property type="match status" value="1"/>
</dbReference>
<dbReference type="GO" id="GO:0016810">
    <property type="term" value="F:hydrolase activity, acting on carbon-nitrogen (but not peptide) bonds"/>
    <property type="evidence" value="ECO:0007669"/>
    <property type="project" value="InterPro"/>
</dbReference>
<protein>
    <submittedName>
        <fullName evidence="4">Polysaccharide deacetylase family protein</fullName>
    </submittedName>
</protein>
<evidence type="ECO:0000256" key="1">
    <source>
        <dbReference type="ARBA" id="ARBA00004613"/>
    </source>
</evidence>
<dbReference type="Proteomes" id="UP000807785">
    <property type="component" value="Unassembled WGS sequence"/>
</dbReference>
<evidence type="ECO:0000313" key="5">
    <source>
        <dbReference type="Proteomes" id="UP000807785"/>
    </source>
</evidence>
<accession>A0A9D7E6K0</accession>
<comment type="subcellular location">
    <subcellularLocation>
        <location evidence="1">Secreted</location>
    </subcellularLocation>
</comment>
<dbReference type="PANTHER" id="PTHR34216">
    <property type="match status" value="1"/>
</dbReference>
<organism evidence="4 5">
    <name type="scientific">Candidatus Methylophosphatis roskildensis</name>
    <dbReference type="NCBI Taxonomy" id="2899263"/>
    <lineage>
        <taxon>Bacteria</taxon>
        <taxon>Pseudomonadati</taxon>
        <taxon>Pseudomonadota</taxon>
        <taxon>Betaproteobacteria</taxon>
        <taxon>Nitrosomonadales</taxon>
        <taxon>Sterolibacteriaceae</taxon>
        <taxon>Candidatus Methylophosphatis</taxon>
    </lineage>
</organism>